<dbReference type="Proteomes" id="UP001295469">
    <property type="component" value="Chromosome C08"/>
</dbReference>
<organism evidence="1">
    <name type="scientific">Brassica napus</name>
    <name type="common">Rape</name>
    <dbReference type="NCBI Taxonomy" id="3708"/>
    <lineage>
        <taxon>Eukaryota</taxon>
        <taxon>Viridiplantae</taxon>
        <taxon>Streptophyta</taxon>
        <taxon>Embryophyta</taxon>
        <taxon>Tracheophyta</taxon>
        <taxon>Spermatophyta</taxon>
        <taxon>Magnoliopsida</taxon>
        <taxon>eudicotyledons</taxon>
        <taxon>Gunneridae</taxon>
        <taxon>Pentapetalae</taxon>
        <taxon>rosids</taxon>
        <taxon>malvids</taxon>
        <taxon>Brassicales</taxon>
        <taxon>Brassicaceae</taxon>
        <taxon>Brassiceae</taxon>
        <taxon>Brassica</taxon>
    </lineage>
</organism>
<reference evidence="1" key="1">
    <citation type="submission" date="2021-01" db="EMBL/GenBank/DDBJ databases">
        <authorList>
            <consortium name="Genoscope - CEA"/>
            <person name="William W."/>
        </authorList>
    </citation>
    <scope>NUCLEOTIDE SEQUENCE</scope>
</reference>
<name>A0A816V4N3_BRANA</name>
<gene>
    <name evidence="1" type="ORF">DARMORV10_C08P19060.1</name>
</gene>
<sequence>MHSFIRGSIEKLNEFVQRVSPEVIIPSVYNDGPDSAAAMAIKLTAAQMCNKRLVGYRLSRGDNIVEVKNIDDLLYPPCKVKMKTDRLAPNHSHSLTQEHHVSCTRIKFPC</sequence>
<protein>
    <submittedName>
        <fullName evidence="1">(rape) hypothetical protein</fullName>
    </submittedName>
</protein>
<dbReference type="EMBL" id="HG994372">
    <property type="protein sequence ID" value="CAF2109419.1"/>
    <property type="molecule type" value="Genomic_DNA"/>
</dbReference>
<proteinExistence type="predicted"/>
<accession>A0A816V4N3</accession>
<evidence type="ECO:0000313" key="1">
    <source>
        <dbReference type="EMBL" id="CAF2109419.1"/>
    </source>
</evidence>
<dbReference type="AlphaFoldDB" id="A0A816V4N3"/>